<evidence type="ECO:0000313" key="4">
    <source>
        <dbReference type="Proteomes" id="UP000711178"/>
    </source>
</evidence>
<dbReference type="GO" id="GO:0016740">
    <property type="term" value="F:transferase activity"/>
    <property type="evidence" value="ECO:0007669"/>
    <property type="project" value="UniProtKB-KW"/>
</dbReference>
<evidence type="ECO:0000256" key="1">
    <source>
        <dbReference type="ARBA" id="ARBA00022842"/>
    </source>
</evidence>
<dbReference type="SUPFAM" id="SSF53448">
    <property type="entry name" value="Nucleotide-diphospho-sugar transferases"/>
    <property type="match status" value="1"/>
</dbReference>
<dbReference type="PANTHER" id="PTHR43777">
    <property type="entry name" value="MOLYBDENUM COFACTOR CYTIDYLYLTRANSFERASE"/>
    <property type="match status" value="1"/>
</dbReference>
<organism evidence="3 4">
    <name type="scientific">Chromobacterium subtsugae</name>
    <dbReference type="NCBI Taxonomy" id="251747"/>
    <lineage>
        <taxon>Bacteria</taxon>
        <taxon>Pseudomonadati</taxon>
        <taxon>Pseudomonadota</taxon>
        <taxon>Betaproteobacteria</taxon>
        <taxon>Neisseriales</taxon>
        <taxon>Chromobacteriaceae</taxon>
        <taxon>Chromobacterium</taxon>
    </lineage>
</organism>
<keyword evidence="1" id="KW-0460">Magnesium</keyword>
<proteinExistence type="predicted"/>
<reference evidence="3 4" key="1">
    <citation type="submission" date="2021-05" db="EMBL/GenBank/DDBJ databases">
        <title>Draft Whole Genome Sequencing Of Biosensor Chromobacterium violaceum Strain CV026 Reveals A Regulatory RNA In Chromobacterium violaceum Phenotype Regulatory Network.</title>
        <authorList>
            <person name="Hong K.W."/>
            <person name="Chan K.G."/>
            <person name="Chang C.-Y."/>
        </authorList>
    </citation>
    <scope>NUCLEOTIDE SEQUENCE [LARGE SCALE GENOMIC DNA]</scope>
    <source>
        <strain evidence="3 4">ATCC 31532</strain>
    </source>
</reference>
<protein>
    <submittedName>
        <fullName evidence="3">NTP transferase domain-containing protein</fullName>
    </submittedName>
</protein>
<dbReference type="PANTHER" id="PTHR43777:SF1">
    <property type="entry name" value="MOLYBDENUM COFACTOR CYTIDYLYLTRANSFERASE"/>
    <property type="match status" value="1"/>
</dbReference>
<gene>
    <name evidence="3" type="ORF">KIF53_06775</name>
</gene>
<dbReference type="InterPro" id="IPR025877">
    <property type="entry name" value="MobA-like_NTP_Trfase"/>
</dbReference>
<dbReference type="InterPro" id="IPR029044">
    <property type="entry name" value="Nucleotide-diphossugar_trans"/>
</dbReference>
<dbReference type="GeneID" id="89686765"/>
<evidence type="ECO:0000259" key="2">
    <source>
        <dbReference type="Pfam" id="PF12804"/>
    </source>
</evidence>
<dbReference type="EMBL" id="JAHDTB010000004">
    <property type="protein sequence ID" value="MBW8287330.1"/>
    <property type="molecule type" value="Genomic_DNA"/>
</dbReference>
<accession>A0ABS7FB82</accession>
<feature type="domain" description="MobA-like NTP transferase" evidence="2">
    <location>
        <begin position="5"/>
        <end position="162"/>
    </location>
</feature>
<dbReference type="Pfam" id="PF12804">
    <property type="entry name" value="NTP_transf_3"/>
    <property type="match status" value="1"/>
</dbReference>
<keyword evidence="4" id="KW-1185">Reference proteome</keyword>
<dbReference type="RefSeq" id="WP_043578151.1">
    <property type="nucleotide sequence ID" value="NZ_CP142381.1"/>
</dbReference>
<sequence length="189" mass="19535">MIAGAMLAAGAGRRFGGDKRQAALPDGRTLLEASLQAFVGQVDVLAVALPEDDAFGAALCRQLGATPLACRLNRAGLGHSLACAAAWALALPQCRGLVLGLADMPLVRPHTVSQVAAALWHGRPVLPCYLGQAGHPRGLPGACLPALLDLSGDIGARDALDWSQALRLELDDAGVLLDIDTPEDLLRLA</sequence>
<dbReference type="Proteomes" id="UP000711178">
    <property type="component" value="Unassembled WGS sequence"/>
</dbReference>
<keyword evidence="3" id="KW-0808">Transferase</keyword>
<name>A0ABS7FB82_9NEIS</name>
<comment type="caution">
    <text evidence="3">The sequence shown here is derived from an EMBL/GenBank/DDBJ whole genome shotgun (WGS) entry which is preliminary data.</text>
</comment>
<evidence type="ECO:0000313" key="3">
    <source>
        <dbReference type="EMBL" id="MBW8287330.1"/>
    </source>
</evidence>
<dbReference type="Gene3D" id="3.90.550.10">
    <property type="entry name" value="Spore Coat Polysaccharide Biosynthesis Protein SpsA, Chain A"/>
    <property type="match status" value="1"/>
</dbReference>